<name>A0A2S4WIA1_9BASI</name>
<gene>
    <name evidence="1" type="ORF">PSHT_02321</name>
</gene>
<dbReference type="PROSITE" id="PS00228">
    <property type="entry name" value="TUBULIN_B_AUTOREG"/>
    <property type="match status" value="1"/>
</dbReference>
<sequence>MREIVHLQTGQVLNFGRSSPTSMVLLPMDNTRVPPISSLRESACTTMK</sequence>
<dbReference type="EMBL" id="PKSM01000020">
    <property type="protein sequence ID" value="POW21469.1"/>
    <property type="molecule type" value="Genomic_DNA"/>
</dbReference>
<reference evidence="2" key="2">
    <citation type="journal article" date="2018" name="BMC Genomics">
        <title>Genomic insights into host adaptation between the wheat stripe rust pathogen (Puccinia striiformis f. sp. tritici) and the barley stripe rust pathogen (Puccinia striiformis f. sp. hordei).</title>
        <authorList>
            <person name="Xia C."/>
            <person name="Wang M."/>
            <person name="Yin C."/>
            <person name="Cornejo O.E."/>
            <person name="Hulbert S.H."/>
            <person name="Chen X."/>
        </authorList>
    </citation>
    <scope>NUCLEOTIDE SEQUENCE [LARGE SCALE GENOMIC DNA]</scope>
    <source>
        <strain evidence="2">93TX-2</strain>
    </source>
</reference>
<dbReference type="VEuPathDB" id="FungiDB:PSHT_02321"/>
<comment type="caution">
    <text evidence="1">The sequence shown here is derived from an EMBL/GenBank/DDBJ whole genome shotgun (WGS) entry which is preliminary data.</text>
</comment>
<organism evidence="1 2">
    <name type="scientific">Puccinia striiformis</name>
    <dbReference type="NCBI Taxonomy" id="27350"/>
    <lineage>
        <taxon>Eukaryota</taxon>
        <taxon>Fungi</taxon>
        <taxon>Dikarya</taxon>
        <taxon>Basidiomycota</taxon>
        <taxon>Pucciniomycotina</taxon>
        <taxon>Pucciniomycetes</taxon>
        <taxon>Pucciniales</taxon>
        <taxon>Pucciniaceae</taxon>
        <taxon>Puccinia</taxon>
    </lineage>
</organism>
<dbReference type="InterPro" id="IPR013838">
    <property type="entry name" value="Beta-tubulin_BS"/>
</dbReference>
<accession>A0A2S4WIA1</accession>
<reference evidence="2" key="3">
    <citation type="journal article" date="2018" name="Mol. Plant Microbe Interact.">
        <title>Genome sequence resources for the wheat stripe rust pathogen (Puccinia striiformis f. sp. tritici) and the barley stripe rust pathogen (Puccinia striiformis f. sp. hordei).</title>
        <authorList>
            <person name="Xia C."/>
            <person name="Wang M."/>
            <person name="Yin C."/>
            <person name="Cornejo O.E."/>
            <person name="Hulbert S.H."/>
            <person name="Chen X."/>
        </authorList>
    </citation>
    <scope>NUCLEOTIDE SEQUENCE [LARGE SCALE GENOMIC DNA]</scope>
    <source>
        <strain evidence="2">93TX-2</strain>
    </source>
</reference>
<evidence type="ECO:0000313" key="2">
    <source>
        <dbReference type="Proteomes" id="UP000238274"/>
    </source>
</evidence>
<dbReference type="AlphaFoldDB" id="A0A2S4WIA1"/>
<keyword evidence="2" id="KW-1185">Reference proteome</keyword>
<evidence type="ECO:0000313" key="1">
    <source>
        <dbReference type="EMBL" id="POW21469.1"/>
    </source>
</evidence>
<protein>
    <submittedName>
        <fullName evidence="1">Uncharacterized protein</fullName>
    </submittedName>
</protein>
<dbReference type="Proteomes" id="UP000238274">
    <property type="component" value="Unassembled WGS sequence"/>
</dbReference>
<proteinExistence type="predicted"/>
<reference evidence="1 2" key="1">
    <citation type="submission" date="2017-12" db="EMBL/GenBank/DDBJ databases">
        <title>Gene loss provides genomic basis for host adaptation in cereal stripe rust fungi.</title>
        <authorList>
            <person name="Xia C."/>
        </authorList>
    </citation>
    <scope>NUCLEOTIDE SEQUENCE [LARGE SCALE GENOMIC DNA]</scope>
    <source>
        <strain evidence="1 2">93TX-2</strain>
    </source>
</reference>